<sequence length="44" mass="5175">MIISDIRKYRYKNNRCKKQGEKAVFGRSKEEKKKVGLGEDLTKT</sequence>
<accession>A0A853PV01</accession>
<evidence type="ECO:0000313" key="2">
    <source>
        <dbReference type="Proteomes" id="UP000093197"/>
    </source>
</evidence>
<dbReference type="EMBL" id="LIDT01000024">
    <property type="protein sequence ID" value="OCR31749.1"/>
    <property type="molecule type" value="Genomic_DNA"/>
</dbReference>
<evidence type="ECO:0000313" key="1">
    <source>
        <dbReference type="EMBL" id="OCR31749.1"/>
    </source>
</evidence>
<dbReference type="AlphaFoldDB" id="A0A853PV01"/>
<name>A0A853PV01_BACFG</name>
<reference evidence="1 2" key="1">
    <citation type="journal article" date="2016" name="PLoS ONE">
        <title>Genomic Diversity of Enterotoxigenic Strains of Bacteroides fragilis.</title>
        <authorList>
            <person name="Pierce J.V."/>
            <person name="Bernstein H.D."/>
        </authorList>
    </citation>
    <scope>NUCLEOTIDE SEQUENCE [LARGE SCALE GENOMIC DNA]</scope>
    <source>
        <strain evidence="1 2">20793-3</strain>
    </source>
</reference>
<organism evidence="1 2">
    <name type="scientific">Bacteroides fragilis</name>
    <dbReference type="NCBI Taxonomy" id="817"/>
    <lineage>
        <taxon>Bacteria</taxon>
        <taxon>Pseudomonadati</taxon>
        <taxon>Bacteroidota</taxon>
        <taxon>Bacteroidia</taxon>
        <taxon>Bacteroidales</taxon>
        <taxon>Bacteroidaceae</taxon>
        <taxon>Bacteroides</taxon>
    </lineage>
</organism>
<comment type="caution">
    <text evidence="1">The sequence shown here is derived from an EMBL/GenBank/DDBJ whole genome shotgun (WGS) entry which is preliminary data.</text>
</comment>
<gene>
    <name evidence="1" type="ORF">AC094_25210</name>
</gene>
<proteinExistence type="predicted"/>
<dbReference type="Proteomes" id="UP000093197">
    <property type="component" value="Unassembled WGS sequence"/>
</dbReference>
<protein>
    <submittedName>
        <fullName evidence="1">Uncharacterized protein</fullName>
    </submittedName>
</protein>